<gene>
    <name evidence="2" type="ORF">P8A22_06555</name>
</gene>
<feature type="region of interest" description="Disordered" evidence="1">
    <location>
        <begin position="1"/>
        <end position="21"/>
    </location>
</feature>
<evidence type="ECO:0000313" key="2">
    <source>
        <dbReference type="EMBL" id="WLQ39693.1"/>
    </source>
</evidence>
<evidence type="ECO:0000256" key="1">
    <source>
        <dbReference type="SAM" id="MobiDB-lite"/>
    </source>
</evidence>
<name>A0ABY9HYN8_9ACTN</name>
<keyword evidence="3" id="KW-1185">Reference proteome</keyword>
<feature type="compositionally biased region" description="Polar residues" evidence="1">
    <location>
        <begin position="1"/>
        <end position="14"/>
    </location>
</feature>
<dbReference type="Proteomes" id="UP001229952">
    <property type="component" value="Chromosome"/>
</dbReference>
<dbReference type="RefSeq" id="WP_306086254.1">
    <property type="nucleotide sequence ID" value="NZ_CP120992.1"/>
</dbReference>
<evidence type="ECO:0000313" key="3">
    <source>
        <dbReference type="Proteomes" id="UP001229952"/>
    </source>
</evidence>
<proteinExistence type="predicted"/>
<organism evidence="2 3">
    <name type="scientific">Streptomyces laculatispora</name>
    <dbReference type="NCBI Taxonomy" id="887464"/>
    <lineage>
        <taxon>Bacteria</taxon>
        <taxon>Bacillati</taxon>
        <taxon>Actinomycetota</taxon>
        <taxon>Actinomycetes</taxon>
        <taxon>Kitasatosporales</taxon>
        <taxon>Streptomycetaceae</taxon>
        <taxon>Streptomyces</taxon>
    </lineage>
</organism>
<accession>A0ABY9HYN8</accession>
<dbReference type="EMBL" id="CP120992">
    <property type="protein sequence ID" value="WLQ39693.1"/>
    <property type="molecule type" value="Genomic_DNA"/>
</dbReference>
<protein>
    <submittedName>
        <fullName evidence="2">Uncharacterized protein</fullName>
    </submittedName>
</protein>
<reference evidence="2 3" key="1">
    <citation type="submission" date="2023-03" db="EMBL/GenBank/DDBJ databases">
        <title>Isolation and description of six Streptomyces strains from soil environments, able to metabolize different microbial glucans.</title>
        <authorList>
            <person name="Widen T."/>
            <person name="Larsbrink J."/>
        </authorList>
    </citation>
    <scope>NUCLEOTIDE SEQUENCE [LARGE SCALE GENOMIC DNA]</scope>
    <source>
        <strain evidence="2 3">Mut2</strain>
    </source>
</reference>
<sequence length="67" mass="7696">MSEHTGTLRQQGLTSVDPENLDINKPLNFHHEETIIHWSEALFTSDGDHGRIPEPWHAVPFQATRRP</sequence>